<proteinExistence type="predicted"/>
<reference evidence="3 4" key="1">
    <citation type="submission" date="2016-05" db="EMBL/GenBank/DDBJ databases">
        <title>Complete genome sequence of two 2,5-diketo-D-glunonic acid producing strain Tatumella citrea.</title>
        <authorList>
            <person name="Duan C."/>
            <person name="Yang J."/>
            <person name="Yang S."/>
        </authorList>
    </citation>
    <scope>NUCLEOTIDE SEQUENCE [LARGE SCALE GENOMIC DNA]</scope>
    <source>
        <strain evidence="2 3">ATCC 39140</strain>
        <strain evidence="1 4">DSM 13699</strain>
    </source>
</reference>
<keyword evidence="3" id="KW-1185">Reference proteome</keyword>
<protein>
    <submittedName>
        <fullName evidence="1">Uncharacterized protein</fullName>
    </submittedName>
</protein>
<dbReference type="KEGG" id="tci:A7K98_02615"/>
<accession>A0A1Y0LGP2</accession>
<dbReference type="RefSeq" id="WP_087487168.1">
    <property type="nucleotide sequence ID" value="NZ_CP015579.1"/>
</dbReference>
<dbReference type="AlphaFoldDB" id="A0A1Y0LGP2"/>
<dbReference type="EMBL" id="CP015579">
    <property type="protein sequence ID" value="ARU92781.1"/>
    <property type="molecule type" value="Genomic_DNA"/>
</dbReference>
<evidence type="ECO:0000313" key="1">
    <source>
        <dbReference type="EMBL" id="ARU92781.1"/>
    </source>
</evidence>
<dbReference type="Proteomes" id="UP000195814">
    <property type="component" value="Chromosome"/>
</dbReference>
<evidence type="ECO:0000313" key="3">
    <source>
        <dbReference type="Proteomes" id="UP000195729"/>
    </source>
</evidence>
<gene>
    <name evidence="1" type="ORF">A7K98_02615</name>
    <name evidence="2" type="ORF">A7K99_02615</name>
</gene>
<evidence type="ECO:0000313" key="2">
    <source>
        <dbReference type="EMBL" id="ARU96819.1"/>
    </source>
</evidence>
<name>A0A1Y0LGP2_TATCI</name>
<sequence length="70" mass="8014">MNKPQGSQFFEFIKIFIIQVVIKINQLREADLILQRGSGEYAEGDKKLLLENCRLRIFRSNAGRAASSNE</sequence>
<dbReference type="Proteomes" id="UP000195729">
    <property type="component" value="Chromosome"/>
</dbReference>
<evidence type="ECO:0000313" key="4">
    <source>
        <dbReference type="Proteomes" id="UP000195814"/>
    </source>
</evidence>
<organism evidence="1 4">
    <name type="scientific">Tatumella citrea</name>
    <name type="common">Pantoea citrea</name>
    <dbReference type="NCBI Taxonomy" id="53336"/>
    <lineage>
        <taxon>Bacteria</taxon>
        <taxon>Pseudomonadati</taxon>
        <taxon>Pseudomonadota</taxon>
        <taxon>Gammaproteobacteria</taxon>
        <taxon>Enterobacterales</taxon>
        <taxon>Erwiniaceae</taxon>
        <taxon>Tatumella</taxon>
    </lineage>
</organism>
<dbReference type="EMBL" id="CP015581">
    <property type="protein sequence ID" value="ARU96819.1"/>
    <property type="molecule type" value="Genomic_DNA"/>
</dbReference>